<evidence type="ECO:0000313" key="3">
    <source>
        <dbReference type="EMBL" id="KAF2113605.1"/>
    </source>
</evidence>
<keyword evidence="1" id="KW-0812">Transmembrane</keyword>
<evidence type="ECO:0000313" key="4">
    <source>
        <dbReference type="Proteomes" id="UP000799770"/>
    </source>
</evidence>
<evidence type="ECO:0000256" key="2">
    <source>
        <dbReference type="SAM" id="SignalP"/>
    </source>
</evidence>
<keyword evidence="1" id="KW-1133">Transmembrane helix</keyword>
<dbReference type="EMBL" id="ML977327">
    <property type="protein sequence ID" value="KAF2113605.1"/>
    <property type="molecule type" value="Genomic_DNA"/>
</dbReference>
<protein>
    <recommendedName>
        <fullName evidence="5">Mid2 domain-containing protein</fullName>
    </recommendedName>
</protein>
<name>A0A6A5Z2E6_9PLEO</name>
<feature type="chain" id="PRO_5025595322" description="Mid2 domain-containing protein" evidence="2">
    <location>
        <begin position="23"/>
        <end position="288"/>
    </location>
</feature>
<dbReference type="Proteomes" id="UP000799770">
    <property type="component" value="Unassembled WGS sequence"/>
</dbReference>
<keyword evidence="2" id="KW-0732">Signal</keyword>
<reference evidence="3" key="1">
    <citation type="journal article" date="2020" name="Stud. Mycol.">
        <title>101 Dothideomycetes genomes: a test case for predicting lifestyles and emergence of pathogens.</title>
        <authorList>
            <person name="Haridas S."/>
            <person name="Albert R."/>
            <person name="Binder M."/>
            <person name="Bloem J."/>
            <person name="Labutti K."/>
            <person name="Salamov A."/>
            <person name="Andreopoulos B."/>
            <person name="Baker S."/>
            <person name="Barry K."/>
            <person name="Bills G."/>
            <person name="Bluhm B."/>
            <person name="Cannon C."/>
            <person name="Castanera R."/>
            <person name="Culley D."/>
            <person name="Daum C."/>
            <person name="Ezra D."/>
            <person name="Gonzalez J."/>
            <person name="Henrissat B."/>
            <person name="Kuo A."/>
            <person name="Liang C."/>
            <person name="Lipzen A."/>
            <person name="Lutzoni F."/>
            <person name="Magnuson J."/>
            <person name="Mondo S."/>
            <person name="Nolan M."/>
            <person name="Ohm R."/>
            <person name="Pangilinan J."/>
            <person name="Park H.-J."/>
            <person name="Ramirez L."/>
            <person name="Alfaro M."/>
            <person name="Sun H."/>
            <person name="Tritt A."/>
            <person name="Yoshinaga Y."/>
            <person name="Zwiers L.-H."/>
            <person name="Turgeon B."/>
            <person name="Goodwin S."/>
            <person name="Spatafora J."/>
            <person name="Crous P."/>
            <person name="Grigoriev I."/>
        </authorList>
    </citation>
    <scope>NUCLEOTIDE SEQUENCE</scope>
    <source>
        <strain evidence="3">CBS 627.86</strain>
    </source>
</reference>
<gene>
    <name evidence="3" type="ORF">BDV96DRAFT_115162</name>
</gene>
<proteinExistence type="predicted"/>
<keyword evidence="1" id="KW-0472">Membrane</keyword>
<evidence type="ECO:0008006" key="5">
    <source>
        <dbReference type="Google" id="ProtNLM"/>
    </source>
</evidence>
<accession>A0A6A5Z2E6</accession>
<sequence>MCTANAMSIFLALARFIVAVTAAGFSFPDTEGDLVFASDTDVTVQWATSLPNYMVFLCQQPLWTNDAHESTFDHIIYDTVESGSKKGPLIWNVSASNLEETDAPPKYFLWLAKNRGDVFGASDFRSELFNISSPPISTLSRDVSVLTTSTPHPSSSTLISITTEMTNEATSTITTSAIMVTAFINPTSSPPSTDNNSDDNKQSEKAALGIGLGLGIPMLLFVAAGVVFIIVCVRTVRDVGYVKDTKERSKGLTSPITRHVLDRPLPPLPHVAELARAHSRRISELWTP</sequence>
<dbReference type="AlphaFoldDB" id="A0A6A5Z2E6"/>
<feature type="transmembrane region" description="Helical" evidence="1">
    <location>
        <begin position="206"/>
        <end position="233"/>
    </location>
</feature>
<organism evidence="3 4">
    <name type="scientific">Lophiotrema nucula</name>
    <dbReference type="NCBI Taxonomy" id="690887"/>
    <lineage>
        <taxon>Eukaryota</taxon>
        <taxon>Fungi</taxon>
        <taxon>Dikarya</taxon>
        <taxon>Ascomycota</taxon>
        <taxon>Pezizomycotina</taxon>
        <taxon>Dothideomycetes</taxon>
        <taxon>Pleosporomycetidae</taxon>
        <taxon>Pleosporales</taxon>
        <taxon>Lophiotremataceae</taxon>
        <taxon>Lophiotrema</taxon>
    </lineage>
</organism>
<evidence type="ECO:0000256" key="1">
    <source>
        <dbReference type="SAM" id="Phobius"/>
    </source>
</evidence>
<keyword evidence="4" id="KW-1185">Reference proteome</keyword>
<feature type="signal peptide" evidence="2">
    <location>
        <begin position="1"/>
        <end position="22"/>
    </location>
</feature>